<keyword evidence="6" id="KW-0234">DNA repair</keyword>
<evidence type="ECO:0008006" key="9">
    <source>
        <dbReference type="Google" id="ProtNLM"/>
    </source>
</evidence>
<keyword evidence="5" id="KW-0238">DNA-binding</keyword>
<keyword evidence="4" id="KW-0862">Zinc</keyword>
<accession>A0A6J5KQJ2</accession>
<evidence type="ECO:0000256" key="3">
    <source>
        <dbReference type="ARBA" id="ARBA00022763"/>
    </source>
</evidence>
<dbReference type="GO" id="GO:0003677">
    <property type="term" value="F:DNA binding"/>
    <property type="evidence" value="ECO:0007669"/>
    <property type="project" value="UniProtKB-KW"/>
</dbReference>
<gene>
    <name evidence="8" type="ORF">UFOVP29_246</name>
</gene>
<dbReference type="GO" id="GO:0006260">
    <property type="term" value="P:DNA replication"/>
    <property type="evidence" value="ECO:0007669"/>
    <property type="project" value="UniProtKB-KW"/>
</dbReference>
<reference evidence="8" key="1">
    <citation type="submission" date="2020-04" db="EMBL/GenBank/DDBJ databases">
        <authorList>
            <person name="Chiriac C."/>
            <person name="Salcher M."/>
            <person name="Ghai R."/>
            <person name="Kavagutti S V."/>
        </authorList>
    </citation>
    <scope>NUCLEOTIDE SEQUENCE</scope>
</reference>
<evidence type="ECO:0000313" key="8">
    <source>
        <dbReference type="EMBL" id="CAB4123087.1"/>
    </source>
</evidence>
<keyword evidence="2" id="KW-0479">Metal-binding</keyword>
<feature type="region of interest" description="Disordered" evidence="7">
    <location>
        <begin position="296"/>
        <end position="324"/>
    </location>
</feature>
<proteinExistence type="predicted"/>
<evidence type="ECO:0000256" key="6">
    <source>
        <dbReference type="ARBA" id="ARBA00023204"/>
    </source>
</evidence>
<evidence type="ECO:0000256" key="5">
    <source>
        <dbReference type="ARBA" id="ARBA00023125"/>
    </source>
</evidence>
<evidence type="ECO:0000256" key="4">
    <source>
        <dbReference type="ARBA" id="ARBA00022833"/>
    </source>
</evidence>
<name>A0A6J5KQJ2_9CAUD</name>
<evidence type="ECO:0000256" key="2">
    <source>
        <dbReference type="ARBA" id="ARBA00022723"/>
    </source>
</evidence>
<sequence>MALTLKEIQAKLMQEQANKDRVKGGTFSGDSAIYPFWTNPDGSTATMRFLPDGDPSNDYFWVERLMVRLPFRGIKGQNDSKACEVQVPSMDMWKAGSCPINAEIRPWWKDESLVDLARKYYRKKSFLFQSFVGQNPNKEDNAPENPIRRQVINPGIFDIVKGILLRPDLEFSPTDYENGRDFYLTKTTKGQYANYATSSWSMKERALNEAERAAIEKFGLFNLSSFLPKKPDEDGVQAIAEMFQASVEDQPYDMDRWGKFFKPNGMRVTDNGEAVSAAAVPVARPVQVTVAKPVQETVAADTPPWEDAAAATEVKASKPSSPDEILAAIRARQKK</sequence>
<dbReference type="Gene3D" id="3.90.198.10">
    <property type="entry name" value="Replication Fork Single-Stranded Dna Binding Protein"/>
    <property type="match status" value="1"/>
</dbReference>
<evidence type="ECO:0000256" key="1">
    <source>
        <dbReference type="ARBA" id="ARBA00022705"/>
    </source>
</evidence>
<dbReference type="GO" id="GO:0046872">
    <property type="term" value="F:metal ion binding"/>
    <property type="evidence" value="ECO:0007669"/>
    <property type="project" value="UniProtKB-KW"/>
</dbReference>
<keyword evidence="1" id="KW-0235">DNA replication</keyword>
<dbReference type="GO" id="GO:0006281">
    <property type="term" value="P:DNA repair"/>
    <property type="evidence" value="ECO:0007669"/>
    <property type="project" value="UniProtKB-KW"/>
</dbReference>
<dbReference type="InterPro" id="IPR044947">
    <property type="entry name" value="Phage_T4_Gp32_ssDNA-bd_sf"/>
</dbReference>
<evidence type="ECO:0000256" key="7">
    <source>
        <dbReference type="SAM" id="MobiDB-lite"/>
    </source>
</evidence>
<keyword evidence="3" id="KW-0227">DNA damage</keyword>
<organism evidence="8">
    <name type="scientific">uncultured Caudovirales phage</name>
    <dbReference type="NCBI Taxonomy" id="2100421"/>
    <lineage>
        <taxon>Viruses</taxon>
        <taxon>Duplodnaviria</taxon>
        <taxon>Heunggongvirae</taxon>
        <taxon>Uroviricota</taxon>
        <taxon>Caudoviricetes</taxon>
        <taxon>Peduoviridae</taxon>
        <taxon>Maltschvirus</taxon>
        <taxon>Maltschvirus maltsch</taxon>
    </lineage>
</organism>
<protein>
    <recommendedName>
        <fullName evidence="9">Single-stranded DNA-binding protein</fullName>
    </recommendedName>
</protein>
<dbReference type="EMBL" id="LR796167">
    <property type="protein sequence ID" value="CAB4123087.1"/>
    <property type="molecule type" value="Genomic_DNA"/>
</dbReference>